<keyword evidence="2" id="KW-0472">Membrane</keyword>
<feature type="transmembrane region" description="Helical" evidence="2">
    <location>
        <begin position="183"/>
        <end position="205"/>
    </location>
</feature>
<sequence length="270" mass="29633">METPYPFIRDSLSPRPGPPEDTGIPNGAELFGPESSVALVPPDGIAARPASADTPGQSYAYEAVTLGVLAIFCYLLHSYRSSLAEAFKVVTMQLSIEKAFAEQTLFFRQFLTLSSLWGILLVSGLAVRYGDLYGLYTLLPLTADTAVAAVAAAVALIVGYRCLIVRIVGLVTRNEAFLAEHRFMNRIFSAFAYTLLTPLFLVVALVPAEEARAALIGVATVSAILYLTYLTKSYRFFVKRDVSIMQWILYLCTVEFFPVSFFVLAVLRGR</sequence>
<evidence type="ECO:0000256" key="1">
    <source>
        <dbReference type="SAM" id="MobiDB-lite"/>
    </source>
</evidence>
<dbReference type="Pfam" id="PF14093">
    <property type="entry name" value="DUF4271"/>
    <property type="match status" value="1"/>
</dbReference>
<feature type="transmembrane region" description="Helical" evidence="2">
    <location>
        <begin position="211"/>
        <end position="230"/>
    </location>
</feature>
<keyword evidence="4" id="KW-1185">Reference proteome</keyword>
<evidence type="ECO:0000313" key="3">
    <source>
        <dbReference type="EMBL" id="UWN56634.1"/>
    </source>
</evidence>
<evidence type="ECO:0000313" key="4">
    <source>
        <dbReference type="Proteomes" id="UP001059295"/>
    </source>
</evidence>
<dbReference type="EMBL" id="CP102294">
    <property type="protein sequence ID" value="UWN56634.1"/>
    <property type="molecule type" value="Genomic_DNA"/>
</dbReference>
<dbReference type="InterPro" id="IPR025367">
    <property type="entry name" value="DUF4271"/>
</dbReference>
<protein>
    <submittedName>
        <fullName evidence="3">DUF4271 domain-containing protein</fullName>
    </submittedName>
</protein>
<name>A0ABY5UYS4_9BACT</name>
<reference evidence="3" key="1">
    <citation type="journal article" date="2022" name="Cell">
        <title>Design, construction, and in vivo augmentation of a complex gut microbiome.</title>
        <authorList>
            <person name="Cheng A.G."/>
            <person name="Ho P.Y."/>
            <person name="Aranda-Diaz A."/>
            <person name="Jain S."/>
            <person name="Yu F.B."/>
            <person name="Meng X."/>
            <person name="Wang M."/>
            <person name="Iakiviak M."/>
            <person name="Nagashima K."/>
            <person name="Zhao A."/>
            <person name="Murugkar P."/>
            <person name="Patil A."/>
            <person name="Atabakhsh K."/>
            <person name="Weakley A."/>
            <person name="Yan J."/>
            <person name="Brumbaugh A.R."/>
            <person name="Higginbottom S."/>
            <person name="Dimas A."/>
            <person name="Shiver A.L."/>
            <person name="Deutschbauer A."/>
            <person name="Neff N."/>
            <person name="Sonnenburg J.L."/>
            <person name="Huang K.C."/>
            <person name="Fischbach M.A."/>
        </authorList>
    </citation>
    <scope>NUCLEOTIDE SEQUENCE</scope>
    <source>
        <strain evidence="3">AP11</strain>
    </source>
</reference>
<keyword evidence="2" id="KW-1133">Transmembrane helix</keyword>
<organism evidence="3 4">
    <name type="scientific">Alistipes ihumii AP11</name>
    <dbReference type="NCBI Taxonomy" id="1211813"/>
    <lineage>
        <taxon>Bacteria</taxon>
        <taxon>Pseudomonadati</taxon>
        <taxon>Bacteroidota</taxon>
        <taxon>Bacteroidia</taxon>
        <taxon>Bacteroidales</taxon>
        <taxon>Rikenellaceae</taxon>
        <taxon>Alistipes</taxon>
    </lineage>
</organism>
<feature type="region of interest" description="Disordered" evidence="1">
    <location>
        <begin position="1"/>
        <end position="27"/>
    </location>
</feature>
<gene>
    <name evidence="3" type="ORF">NQ491_08210</name>
</gene>
<proteinExistence type="predicted"/>
<dbReference type="Proteomes" id="UP001059295">
    <property type="component" value="Chromosome"/>
</dbReference>
<feature type="transmembrane region" description="Helical" evidence="2">
    <location>
        <begin position="59"/>
        <end position="77"/>
    </location>
</feature>
<feature type="transmembrane region" description="Helical" evidence="2">
    <location>
        <begin position="146"/>
        <end position="171"/>
    </location>
</feature>
<feature type="transmembrane region" description="Helical" evidence="2">
    <location>
        <begin position="105"/>
        <end position="126"/>
    </location>
</feature>
<dbReference type="GeneID" id="82891710"/>
<dbReference type="RefSeq" id="WP_019246659.1">
    <property type="nucleotide sequence ID" value="NZ_CAPH01000018.1"/>
</dbReference>
<evidence type="ECO:0000256" key="2">
    <source>
        <dbReference type="SAM" id="Phobius"/>
    </source>
</evidence>
<accession>A0ABY5UYS4</accession>
<feature type="transmembrane region" description="Helical" evidence="2">
    <location>
        <begin position="242"/>
        <end position="267"/>
    </location>
</feature>
<keyword evidence="2" id="KW-0812">Transmembrane</keyword>